<keyword evidence="1" id="KW-0238">DNA-binding</keyword>
<dbReference type="AlphaFoldDB" id="A0A256GDA4"/>
<organism evidence="4 5">
    <name type="scientific">Brucella grignonensis</name>
    <dbReference type="NCBI Taxonomy" id="94627"/>
    <lineage>
        <taxon>Bacteria</taxon>
        <taxon>Pseudomonadati</taxon>
        <taxon>Pseudomonadota</taxon>
        <taxon>Alphaproteobacteria</taxon>
        <taxon>Hyphomicrobiales</taxon>
        <taxon>Brucellaceae</taxon>
        <taxon>Brucella/Ochrobactrum group</taxon>
        <taxon>Brucella</taxon>
    </lineage>
</organism>
<evidence type="ECO:0000256" key="1">
    <source>
        <dbReference type="ARBA" id="ARBA00023125"/>
    </source>
</evidence>
<keyword evidence="5" id="KW-1185">Reference proteome</keyword>
<dbReference type="Gene3D" id="1.10.10.60">
    <property type="entry name" value="Homeodomain-like"/>
    <property type="match status" value="1"/>
</dbReference>
<proteinExistence type="predicted"/>
<dbReference type="SUPFAM" id="SSF48498">
    <property type="entry name" value="Tetracyclin repressor-like, C-terminal domain"/>
    <property type="match status" value="1"/>
</dbReference>
<dbReference type="Pfam" id="PF00440">
    <property type="entry name" value="TetR_N"/>
    <property type="match status" value="1"/>
</dbReference>
<gene>
    <name evidence="4" type="ORF">CEV33_4635</name>
</gene>
<dbReference type="InterPro" id="IPR015292">
    <property type="entry name" value="Tscrpt_reg_YbiH_C"/>
</dbReference>
<dbReference type="InterPro" id="IPR036271">
    <property type="entry name" value="Tet_transcr_reg_TetR-rel_C_sf"/>
</dbReference>
<evidence type="ECO:0000313" key="4">
    <source>
        <dbReference type="EMBL" id="OYR24896.1"/>
    </source>
</evidence>
<name>A0A256GDA4_9HYPH</name>
<feature type="domain" description="HTH tetR-type" evidence="2">
    <location>
        <begin position="2"/>
        <end position="36"/>
    </location>
</feature>
<dbReference type="GO" id="GO:0003677">
    <property type="term" value="F:DNA binding"/>
    <property type="evidence" value="ECO:0007669"/>
    <property type="project" value="UniProtKB-KW"/>
</dbReference>
<evidence type="ECO:0000259" key="2">
    <source>
        <dbReference type="Pfam" id="PF00440"/>
    </source>
</evidence>
<dbReference type="SUPFAM" id="SSF46689">
    <property type="entry name" value="Homeodomain-like"/>
    <property type="match status" value="1"/>
</dbReference>
<protein>
    <submittedName>
        <fullName evidence="4">Bacterial regulatory, tetR family protein</fullName>
    </submittedName>
</protein>
<dbReference type="Pfam" id="PF09209">
    <property type="entry name" value="CecR_C"/>
    <property type="match status" value="1"/>
</dbReference>
<comment type="caution">
    <text evidence="4">The sequence shown here is derived from an EMBL/GenBank/DDBJ whole genome shotgun (WGS) entry which is preliminary data.</text>
</comment>
<dbReference type="InterPro" id="IPR009057">
    <property type="entry name" value="Homeodomain-like_sf"/>
</dbReference>
<evidence type="ECO:0000259" key="3">
    <source>
        <dbReference type="Pfam" id="PF09209"/>
    </source>
</evidence>
<sequence>MGYEGASTRALAKAAKTTLSAIPYHFGGKKELYLAAAQMIADYAAGRFGEAVGILETGDPAEKAIHFEEALTNLLHIILENTEPYSWTSFVARCSYDNDEAFALIYDRAVAPLLEHLVRAASDFSGRSPDDEALRLRISAILTAILSFRFLRGIMLRGMGWKHIQDGCIGQIEDMVRDLCRSDFLAVRLSQ</sequence>
<dbReference type="EMBL" id="NNRL01000036">
    <property type="protein sequence ID" value="OYR24896.1"/>
    <property type="molecule type" value="Genomic_DNA"/>
</dbReference>
<dbReference type="Proteomes" id="UP000216478">
    <property type="component" value="Unassembled WGS sequence"/>
</dbReference>
<dbReference type="Gene3D" id="1.10.357.10">
    <property type="entry name" value="Tetracycline Repressor, domain 2"/>
    <property type="match status" value="1"/>
</dbReference>
<reference evidence="4 5" key="1">
    <citation type="submission" date="2017-07" db="EMBL/GenBank/DDBJ databases">
        <title>Phylogenetic study on the rhizospheric bacterium Ochrobactrum sp. A44.</title>
        <authorList>
            <person name="Krzyzanowska D.M."/>
            <person name="Ossowicki A."/>
            <person name="Rajewska M."/>
            <person name="Maciag T."/>
            <person name="Kaczynski Z."/>
            <person name="Czerwicka M."/>
            <person name="Jafra S."/>
        </authorList>
    </citation>
    <scope>NUCLEOTIDE SEQUENCE [LARGE SCALE GENOMIC DNA]</scope>
    <source>
        <strain evidence="4 5">OgA9a</strain>
    </source>
</reference>
<evidence type="ECO:0000313" key="5">
    <source>
        <dbReference type="Proteomes" id="UP000216478"/>
    </source>
</evidence>
<dbReference type="InterPro" id="IPR001647">
    <property type="entry name" value="HTH_TetR"/>
</dbReference>
<feature type="domain" description="Transcription regulator YbiH C-terminal" evidence="3">
    <location>
        <begin position="67"/>
        <end position="181"/>
    </location>
</feature>
<accession>A0A256GDA4</accession>